<evidence type="ECO:0008006" key="3">
    <source>
        <dbReference type="Google" id="ProtNLM"/>
    </source>
</evidence>
<dbReference type="SUPFAM" id="SSF53756">
    <property type="entry name" value="UDP-Glycosyltransferase/glycogen phosphorylase"/>
    <property type="match status" value="1"/>
</dbReference>
<dbReference type="EMBL" id="JXAK01000078">
    <property type="protein sequence ID" value="KIL38068.1"/>
    <property type="molecule type" value="Genomic_DNA"/>
</dbReference>
<dbReference type="Proteomes" id="UP000031967">
    <property type="component" value="Unassembled WGS sequence"/>
</dbReference>
<dbReference type="PANTHER" id="PTHR43025">
    <property type="entry name" value="MONOGALACTOSYLDIACYLGLYCEROL SYNTHASE"/>
    <property type="match status" value="1"/>
</dbReference>
<accession>A0ABR5AAM4</accession>
<evidence type="ECO:0000313" key="1">
    <source>
        <dbReference type="EMBL" id="KIL38068.1"/>
    </source>
</evidence>
<keyword evidence="2" id="KW-1185">Reference proteome</keyword>
<protein>
    <recommendedName>
        <fullName evidence="3">Glycosyl transferase family 28 C-terminal domain-containing protein</fullName>
    </recommendedName>
</protein>
<comment type="caution">
    <text evidence="1">The sequence shown here is derived from an EMBL/GenBank/DDBJ whole genome shotgun (WGS) entry which is preliminary data.</text>
</comment>
<evidence type="ECO:0000313" key="2">
    <source>
        <dbReference type="Proteomes" id="UP000031967"/>
    </source>
</evidence>
<dbReference type="InterPro" id="IPR050519">
    <property type="entry name" value="Glycosyltransf_28_UgtP"/>
</dbReference>
<gene>
    <name evidence="1" type="ORF">SD70_28780</name>
</gene>
<name>A0ABR5AAM4_9BACL</name>
<organism evidence="1 2">
    <name type="scientific">Gordoniibacillus kamchatkensis</name>
    <dbReference type="NCBI Taxonomy" id="1590651"/>
    <lineage>
        <taxon>Bacteria</taxon>
        <taxon>Bacillati</taxon>
        <taxon>Bacillota</taxon>
        <taxon>Bacilli</taxon>
        <taxon>Bacillales</taxon>
        <taxon>Paenibacillaceae</taxon>
        <taxon>Gordoniibacillus</taxon>
    </lineage>
</organism>
<proteinExistence type="predicted"/>
<dbReference type="PANTHER" id="PTHR43025:SF3">
    <property type="entry name" value="MONOGALACTOSYLDIACYLGLYCEROL SYNTHASE 1, CHLOROPLASTIC"/>
    <property type="match status" value="1"/>
</dbReference>
<sequence>MGHERNATILADILSGIPDAEIVKTSGSELFDSANLKMVSALWNYLIRRNRIRTADIVMNFLMRIFLLPVGEVLEIDHCLKKLDGVSPDFIISTSDASNKVLATYAKEKNIPFFIFLSEISTFIDLVNPYALHLCCLPETAKAIRNYDMGEAYFAHPLGRSASWFSKIFYVSKVWSEYALRPRKHSIYRNGSPCLPERNRNRVEVIGPLAERKYFAAKNRGLLRERFGILPNVPAVAVVSGSIGGSLLTDTVRQLCRRFPGPLHVMVICGRDESARLAIESFAVPAHIRVQAFGFVNNLDEYLRAVDCVVIRPSASVFIESLFSGTPILAVGKVPSNDRGSISTIDLYELGKSCEDPRHVADTLIAMLERLDMYRQNIRSLLASFPATYEERADHLRQLVLDQMIRS</sequence>
<reference evidence="1 2" key="1">
    <citation type="submission" date="2014-12" db="EMBL/GenBank/DDBJ databases">
        <title>Draft genome sequence of Paenibacillus kamchatkensis strain B-2647.</title>
        <authorList>
            <person name="Karlyshev A.V."/>
            <person name="Kudryashova E.B."/>
        </authorList>
    </citation>
    <scope>NUCLEOTIDE SEQUENCE [LARGE SCALE GENOMIC DNA]</scope>
    <source>
        <strain evidence="1 2">VKM B-2647</strain>
    </source>
</reference>
<dbReference type="Gene3D" id="3.40.50.2000">
    <property type="entry name" value="Glycogen Phosphorylase B"/>
    <property type="match status" value="1"/>
</dbReference>